<name>A0A699VT88_TANCI</name>
<protein>
    <submittedName>
        <fullName evidence="1">Uncharacterized protein</fullName>
    </submittedName>
</protein>
<sequence length="158" mass="17456">VHLLVVEQAQNGEANDERIANGQQDNRNEAAHFAGVFGRAGAQDFLHVVVGRGAGQRGKNAFKSHHHEENTEQRVAVAGYFTVDFRDEPCPVEPQPPAKKGIKPARRHRQLVPLQLDVGNDSDGHARHRHDGVLDNIAQHDAVHTAHDGVKHGKQREH</sequence>
<comment type="caution">
    <text evidence="1">The sequence shown here is derived from an EMBL/GenBank/DDBJ whole genome shotgun (WGS) entry which is preliminary data.</text>
</comment>
<proteinExistence type="predicted"/>
<accession>A0A699VT88</accession>
<evidence type="ECO:0000313" key="1">
    <source>
        <dbReference type="EMBL" id="GFD38775.1"/>
    </source>
</evidence>
<dbReference type="EMBL" id="BKCJ011505669">
    <property type="protein sequence ID" value="GFD38775.1"/>
    <property type="molecule type" value="Genomic_DNA"/>
</dbReference>
<gene>
    <name evidence="1" type="ORF">Tci_910744</name>
</gene>
<feature type="non-terminal residue" evidence="1">
    <location>
        <position position="1"/>
    </location>
</feature>
<feature type="non-terminal residue" evidence="1">
    <location>
        <position position="158"/>
    </location>
</feature>
<reference evidence="1" key="1">
    <citation type="journal article" date="2019" name="Sci. Rep.">
        <title>Draft genome of Tanacetum cinerariifolium, the natural source of mosquito coil.</title>
        <authorList>
            <person name="Yamashiro T."/>
            <person name="Shiraishi A."/>
            <person name="Satake H."/>
            <person name="Nakayama K."/>
        </authorList>
    </citation>
    <scope>NUCLEOTIDE SEQUENCE</scope>
</reference>
<dbReference type="AlphaFoldDB" id="A0A699VT88"/>
<organism evidence="1">
    <name type="scientific">Tanacetum cinerariifolium</name>
    <name type="common">Dalmatian daisy</name>
    <name type="synonym">Chrysanthemum cinerariifolium</name>
    <dbReference type="NCBI Taxonomy" id="118510"/>
    <lineage>
        <taxon>Eukaryota</taxon>
        <taxon>Viridiplantae</taxon>
        <taxon>Streptophyta</taxon>
        <taxon>Embryophyta</taxon>
        <taxon>Tracheophyta</taxon>
        <taxon>Spermatophyta</taxon>
        <taxon>Magnoliopsida</taxon>
        <taxon>eudicotyledons</taxon>
        <taxon>Gunneridae</taxon>
        <taxon>Pentapetalae</taxon>
        <taxon>asterids</taxon>
        <taxon>campanulids</taxon>
        <taxon>Asterales</taxon>
        <taxon>Asteraceae</taxon>
        <taxon>Asteroideae</taxon>
        <taxon>Anthemideae</taxon>
        <taxon>Anthemidinae</taxon>
        <taxon>Tanacetum</taxon>
    </lineage>
</organism>